<feature type="compositionally biased region" description="Acidic residues" evidence="2">
    <location>
        <begin position="134"/>
        <end position="148"/>
    </location>
</feature>
<dbReference type="AlphaFoldDB" id="A0A0C3BB43"/>
<dbReference type="GO" id="GO:0006511">
    <property type="term" value="P:ubiquitin-dependent protein catabolic process"/>
    <property type="evidence" value="ECO:0007669"/>
    <property type="project" value="TreeGrafter"/>
</dbReference>
<feature type="region of interest" description="Disordered" evidence="2">
    <location>
        <begin position="116"/>
        <end position="148"/>
    </location>
</feature>
<dbReference type="PROSITE" id="PS50089">
    <property type="entry name" value="ZF_RING_2"/>
    <property type="match status" value="1"/>
</dbReference>
<evidence type="ECO:0000259" key="3">
    <source>
        <dbReference type="PROSITE" id="PS50089"/>
    </source>
</evidence>
<reference evidence="5" key="2">
    <citation type="submission" date="2015-01" db="EMBL/GenBank/DDBJ databases">
        <title>Evolutionary Origins and Diversification of the Mycorrhizal Mutualists.</title>
        <authorList>
            <consortium name="DOE Joint Genome Institute"/>
            <consortium name="Mycorrhizal Genomics Consortium"/>
            <person name="Kohler A."/>
            <person name="Kuo A."/>
            <person name="Nagy L.G."/>
            <person name="Floudas D."/>
            <person name="Copeland A."/>
            <person name="Barry K.W."/>
            <person name="Cichocki N."/>
            <person name="Veneault-Fourrey C."/>
            <person name="LaButti K."/>
            <person name="Lindquist E.A."/>
            <person name="Lipzen A."/>
            <person name="Lundell T."/>
            <person name="Morin E."/>
            <person name="Murat C."/>
            <person name="Riley R."/>
            <person name="Ohm R."/>
            <person name="Sun H."/>
            <person name="Tunlid A."/>
            <person name="Henrissat B."/>
            <person name="Grigoriev I.V."/>
            <person name="Hibbett D.S."/>
            <person name="Martin F."/>
        </authorList>
    </citation>
    <scope>NUCLEOTIDE SEQUENCE [LARGE SCALE GENOMIC DNA]</scope>
    <source>
        <strain evidence="5">MAFF 305830</strain>
    </source>
</reference>
<organism evidence="4 5">
    <name type="scientific">Serendipita vermifera MAFF 305830</name>
    <dbReference type="NCBI Taxonomy" id="933852"/>
    <lineage>
        <taxon>Eukaryota</taxon>
        <taxon>Fungi</taxon>
        <taxon>Dikarya</taxon>
        <taxon>Basidiomycota</taxon>
        <taxon>Agaricomycotina</taxon>
        <taxon>Agaricomycetes</taxon>
        <taxon>Sebacinales</taxon>
        <taxon>Serendipitaceae</taxon>
        <taxon>Serendipita</taxon>
    </lineage>
</organism>
<dbReference type="GO" id="GO:0004842">
    <property type="term" value="F:ubiquitin-protein transferase activity"/>
    <property type="evidence" value="ECO:0007669"/>
    <property type="project" value="TreeGrafter"/>
</dbReference>
<gene>
    <name evidence="4" type="ORF">M408DRAFT_325567</name>
</gene>
<dbReference type="HOGENOM" id="CLU_035635_0_0_1"/>
<evidence type="ECO:0000256" key="1">
    <source>
        <dbReference type="PROSITE-ProRule" id="PRU00175"/>
    </source>
</evidence>
<dbReference type="OrthoDB" id="6105938at2759"/>
<evidence type="ECO:0000313" key="5">
    <source>
        <dbReference type="Proteomes" id="UP000054097"/>
    </source>
</evidence>
<keyword evidence="1" id="KW-0479">Metal-binding</keyword>
<dbReference type="Proteomes" id="UP000054097">
    <property type="component" value="Unassembled WGS sequence"/>
</dbReference>
<keyword evidence="1" id="KW-0863">Zinc-finger</keyword>
<dbReference type="GO" id="GO:0016567">
    <property type="term" value="P:protein ubiquitination"/>
    <property type="evidence" value="ECO:0007669"/>
    <property type="project" value="TreeGrafter"/>
</dbReference>
<dbReference type="Gene3D" id="3.30.40.10">
    <property type="entry name" value="Zinc/RING finger domain, C3HC4 (zinc finger)"/>
    <property type="match status" value="1"/>
</dbReference>
<dbReference type="InterPro" id="IPR052256">
    <property type="entry name" value="E3_ubiquitin-ligase_CHFR"/>
</dbReference>
<dbReference type="PANTHER" id="PTHR16079">
    <property type="entry name" value="UBIQUITIN LIGASE PROTEIN CHFR"/>
    <property type="match status" value="1"/>
</dbReference>
<reference evidence="4 5" key="1">
    <citation type="submission" date="2014-04" db="EMBL/GenBank/DDBJ databases">
        <authorList>
            <consortium name="DOE Joint Genome Institute"/>
            <person name="Kuo A."/>
            <person name="Zuccaro A."/>
            <person name="Kohler A."/>
            <person name="Nagy L.G."/>
            <person name="Floudas D."/>
            <person name="Copeland A."/>
            <person name="Barry K.W."/>
            <person name="Cichocki N."/>
            <person name="Veneault-Fourrey C."/>
            <person name="LaButti K."/>
            <person name="Lindquist E.A."/>
            <person name="Lipzen A."/>
            <person name="Lundell T."/>
            <person name="Morin E."/>
            <person name="Murat C."/>
            <person name="Sun H."/>
            <person name="Tunlid A."/>
            <person name="Henrissat B."/>
            <person name="Grigoriev I.V."/>
            <person name="Hibbett D.S."/>
            <person name="Martin F."/>
            <person name="Nordberg H.P."/>
            <person name="Cantor M.N."/>
            <person name="Hua S.X."/>
        </authorList>
    </citation>
    <scope>NUCLEOTIDE SEQUENCE [LARGE SCALE GENOMIC DNA]</scope>
    <source>
        <strain evidence="4 5">MAFF 305830</strain>
    </source>
</reference>
<dbReference type="SUPFAM" id="SSF57850">
    <property type="entry name" value="RING/U-box"/>
    <property type="match status" value="1"/>
</dbReference>
<keyword evidence="5" id="KW-1185">Reference proteome</keyword>
<evidence type="ECO:0000256" key="2">
    <source>
        <dbReference type="SAM" id="MobiDB-lite"/>
    </source>
</evidence>
<name>A0A0C3BB43_SERVB</name>
<proteinExistence type="predicted"/>
<sequence length="432" mass="48530">MLTTPGSQAVATTDGNAASNNKLLSDFFTCAICQDVMSHPYCILECLHRFDRECLIECWKTSSCCPLCKTPSTKASHDFVLQGMIESTRPQGSTQATTVDNASIFPSPVLNLGPSRGFASDPFGEMSSSQMPQWEDEDEDEDEEMTQDESEDVTARISFLPAHEPLCPGGNLIFPCDSCTPGNITDYECQWPISMPTEEQINMETQRTGRMIRAPGANELRAPLAQANVWGCMSHLQCESCTVYVPREYPANIRCTLCRLVYCGEYTRKPNCGGISLHPMDALVYKNNSVQEIVRDSFPEFVRMNREEIHRFEQHLITQNISIAMILRQLVEAREAAYEPDDDDQFGVHSQGAAKENPWANAVLCTTCIDALVRVHAGVWNWWLQERARGPVDPALRALPDCWYGWECRTQAKSFPQPTHASKFNHICPRIK</sequence>
<dbReference type="InterPro" id="IPR001841">
    <property type="entry name" value="Znf_RING"/>
</dbReference>
<keyword evidence="1" id="KW-0862">Zinc</keyword>
<dbReference type="EMBL" id="KN824277">
    <property type="protein sequence ID" value="KIM34035.1"/>
    <property type="molecule type" value="Genomic_DNA"/>
</dbReference>
<protein>
    <recommendedName>
        <fullName evidence="3">RING-type domain-containing protein</fullName>
    </recommendedName>
</protein>
<dbReference type="InterPro" id="IPR013083">
    <property type="entry name" value="Znf_RING/FYVE/PHD"/>
</dbReference>
<dbReference type="GO" id="GO:0005634">
    <property type="term" value="C:nucleus"/>
    <property type="evidence" value="ECO:0007669"/>
    <property type="project" value="TreeGrafter"/>
</dbReference>
<accession>A0A0C3BB43</accession>
<feature type="domain" description="RING-type" evidence="3">
    <location>
        <begin position="30"/>
        <end position="69"/>
    </location>
</feature>
<dbReference type="PANTHER" id="PTHR16079:SF4">
    <property type="entry name" value="E3 UBIQUITIN-PROTEIN LIGASE CHFR"/>
    <property type="match status" value="1"/>
</dbReference>
<evidence type="ECO:0000313" key="4">
    <source>
        <dbReference type="EMBL" id="KIM34035.1"/>
    </source>
</evidence>
<dbReference type="STRING" id="933852.A0A0C3BB43"/>
<dbReference type="GO" id="GO:0008270">
    <property type="term" value="F:zinc ion binding"/>
    <property type="evidence" value="ECO:0007669"/>
    <property type="project" value="UniProtKB-KW"/>
</dbReference>